<comment type="subcellular location">
    <subcellularLocation>
        <location evidence="1">Membrane</location>
        <topology evidence="1">Multi-pass membrane protein</topology>
    </subcellularLocation>
</comment>
<keyword evidence="5 8" id="KW-0406">Ion transport</keyword>
<evidence type="ECO:0000256" key="3">
    <source>
        <dbReference type="ARBA" id="ARBA00022692"/>
    </source>
</evidence>
<evidence type="ECO:0000313" key="13">
    <source>
        <dbReference type="WBParaSite" id="EN70_48"/>
    </source>
</evidence>
<dbReference type="Gene3D" id="1.10.287.70">
    <property type="match status" value="1"/>
</dbReference>
<feature type="region of interest" description="Disordered" evidence="9">
    <location>
        <begin position="1"/>
        <end position="70"/>
    </location>
</feature>
<accession>A0A1I7VPE8</accession>
<feature type="compositionally biased region" description="Polar residues" evidence="9">
    <location>
        <begin position="20"/>
        <end position="33"/>
    </location>
</feature>
<evidence type="ECO:0000256" key="7">
    <source>
        <dbReference type="ARBA" id="ARBA00023303"/>
    </source>
</evidence>
<dbReference type="GO" id="GO:0022841">
    <property type="term" value="F:potassium ion leak channel activity"/>
    <property type="evidence" value="ECO:0007669"/>
    <property type="project" value="TreeGrafter"/>
</dbReference>
<evidence type="ECO:0000256" key="4">
    <source>
        <dbReference type="ARBA" id="ARBA00022989"/>
    </source>
</evidence>
<feature type="compositionally biased region" description="Basic residues" evidence="9">
    <location>
        <begin position="60"/>
        <end position="70"/>
    </location>
</feature>
<dbReference type="InterPro" id="IPR013099">
    <property type="entry name" value="K_chnl_dom"/>
</dbReference>
<evidence type="ECO:0000313" key="12">
    <source>
        <dbReference type="Proteomes" id="UP000095285"/>
    </source>
</evidence>
<reference evidence="13" key="2">
    <citation type="submission" date="2016-11" db="UniProtKB">
        <authorList>
            <consortium name="WormBaseParasite"/>
        </authorList>
    </citation>
    <scope>IDENTIFICATION</scope>
</reference>
<evidence type="ECO:0000259" key="11">
    <source>
        <dbReference type="Pfam" id="PF07885"/>
    </source>
</evidence>
<feature type="transmembrane region" description="Helical" evidence="10">
    <location>
        <begin position="352"/>
        <end position="372"/>
    </location>
</feature>
<evidence type="ECO:0000256" key="2">
    <source>
        <dbReference type="ARBA" id="ARBA00022448"/>
    </source>
</evidence>
<dbReference type="eggNOG" id="KOG1418">
    <property type="taxonomic scope" value="Eukaryota"/>
</dbReference>
<dbReference type="Pfam" id="PF07885">
    <property type="entry name" value="Ion_trans_2"/>
    <property type="match status" value="2"/>
</dbReference>
<evidence type="ECO:0000256" key="10">
    <source>
        <dbReference type="SAM" id="Phobius"/>
    </source>
</evidence>
<organism evidence="12 13">
    <name type="scientific">Loa loa</name>
    <name type="common">Eye worm</name>
    <name type="synonym">Filaria loa</name>
    <dbReference type="NCBI Taxonomy" id="7209"/>
    <lineage>
        <taxon>Eukaryota</taxon>
        <taxon>Metazoa</taxon>
        <taxon>Ecdysozoa</taxon>
        <taxon>Nematoda</taxon>
        <taxon>Chromadorea</taxon>
        <taxon>Rhabditida</taxon>
        <taxon>Spirurina</taxon>
        <taxon>Spiruromorpha</taxon>
        <taxon>Filarioidea</taxon>
        <taxon>Onchocercidae</taxon>
        <taxon>Loa</taxon>
    </lineage>
</organism>
<feature type="transmembrane region" description="Helical" evidence="10">
    <location>
        <begin position="242"/>
        <end position="266"/>
    </location>
</feature>
<dbReference type="GO" id="GO:0030322">
    <property type="term" value="P:stabilization of membrane potential"/>
    <property type="evidence" value="ECO:0007669"/>
    <property type="project" value="TreeGrafter"/>
</dbReference>
<dbReference type="PANTHER" id="PTHR11003:SF307">
    <property type="entry name" value="POTASSIUM CHANNEL DOMAIN-CONTAINING PROTEIN"/>
    <property type="match status" value="1"/>
</dbReference>
<keyword evidence="12" id="KW-1185">Reference proteome</keyword>
<feature type="domain" description="Potassium channel" evidence="11">
    <location>
        <begin position="360"/>
        <end position="432"/>
    </location>
</feature>
<protein>
    <submittedName>
        <fullName evidence="13">Ion channel</fullName>
    </submittedName>
</protein>
<sequence length="579" mass="67558">MKPKGTANGINQISDDRTGLNGTVQAPAITQRNFADDKGSSLPFGEDNPVIIDSSIPNEKRRRRRKRRQTLKVNHDKQEMELSKEAKVEKATGGRTIWRNIIWLIILFAYSFIGGIIFSAIEGSNDKNEILMKYRHDMDLYEKHKMYQIKIFKKLWEIDRNELLSAQNQSISTLEAENYKIKLARDEFNWYEHKLGIEIKQPVMEDTKWNIWGGVYYSASLYTTIGYGNFHPVTPAGRIISMIYAFCGIPLVFTILLEWGFLYYTWLDMFWKWFNVKLCSNAMKKHHKKRLEKEKSRRAGSDLSLRLTSLGSLTQLPHTHDDLHQTDHQMESGKKITQLPIKLSEVEKQRTVPLKAAFIFFFLWILISAFVVRLWETNWTYFTAYYYFFTSLTTIGLGDVVTETPNYIIFNLALTMIGLSVVGLCVAIVQAKIRLIFDRMIRSIDSQYRIRQIDPDVATMTVIPDEKEGVKRLCEAQPIQDRIIYIAMDEHKKQLLEDRWRQRSSMVNRIIQTRPNRADKCIQTGQRVDEQPPIRLEKQDEWESGSSTLSEEDVIDYDPITGKQIVPPNSRRYIYTVFD</sequence>
<proteinExistence type="inferred from homology"/>
<dbReference type="Proteomes" id="UP000095285">
    <property type="component" value="Unassembled WGS sequence"/>
</dbReference>
<feature type="transmembrane region" description="Helical" evidence="10">
    <location>
        <begin position="101"/>
        <end position="121"/>
    </location>
</feature>
<reference evidence="12" key="1">
    <citation type="submission" date="2012-04" db="EMBL/GenBank/DDBJ databases">
        <title>The Genome Sequence of Loa loa.</title>
        <authorList>
            <consortium name="The Broad Institute Genome Sequencing Platform"/>
            <consortium name="Broad Institute Genome Sequencing Center for Infectious Disease"/>
            <person name="Nutman T.B."/>
            <person name="Fink D.L."/>
            <person name="Russ C."/>
            <person name="Young S."/>
            <person name="Zeng Q."/>
            <person name="Gargeya S."/>
            <person name="Alvarado L."/>
            <person name="Berlin A."/>
            <person name="Chapman S.B."/>
            <person name="Chen Z."/>
            <person name="Freedman E."/>
            <person name="Gellesch M."/>
            <person name="Goldberg J."/>
            <person name="Griggs A."/>
            <person name="Gujja S."/>
            <person name="Heilman E.R."/>
            <person name="Heiman D."/>
            <person name="Howarth C."/>
            <person name="Mehta T."/>
            <person name="Neiman D."/>
            <person name="Pearson M."/>
            <person name="Roberts A."/>
            <person name="Saif S."/>
            <person name="Shea T."/>
            <person name="Shenoy N."/>
            <person name="Sisk P."/>
            <person name="Stolte C."/>
            <person name="Sykes S."/>
            <person name="White J."/>
            <person name="Yandava C."/>
            <person name="Haas B."/>
            <person name="Henn M.R."/>
            <person name="Nusbaum C."/>
            <person name="Birren B."/>
        </authorList>
    </citation>
    <scope>NUCLEOTIDE SEQUENCE [LARGE SCALE GENOMIC DNA]</scope>
</reference>
<feature type="transmembrane region" description="Helical" evidence="10">
    <location>
        <begin position="211"/>
        <end position="230"/>
    </location>
</feature>
<feature type="transmembrane region" description="Helical" evidence="10">
    <location>
        <begin position="407"/>
        <end position="429"/>
    </location>
</feature>
<comment type="similarity">
    <text evidence="8">Belongs to the two pore domain potassium channel (TC 1.A.1.8) family.</text>
</comment>
<keyword evidence="6 10" id="KW-0472">Membrane</keyword>
<dbReference type="PRINTS" id="PR01333">
    <property type="entry name" value="2POREKCHANEL"/>
</dbReference>
<keyword evidence="4 10" id="KW-1133">Transmembrane helix</keyword>
<dbReference type="PANTHER" id="PTHR11003">
    <property type="entry name" value="POTASSIUM CHANNEL, SUBFAMILY K"/>
    <property type="match status" value="1"/>
</dbReference>
<evidence type="ECO:0000256" key="5">
    <source>
        <dbReference type="ARBA" id="ARBA00023065"/>
    </source>
</evidence>
<dbReference type="InterPro" id="IPR003280">
    <property type="entry name" value="2pore_dom_K_chnl"/>
</dbReference>
<evidence type="ECO:0000256" key="9">
    <source>
        <dbReference type="SAM" id="MobiDB-lite"/>
    </source>
</evidence>
<keyword evidence="2 8" id="KW-0813">Transport</keyword>
<keyword evidence="7 8" id="KW-0407">Ion channel</keyword>
<evidence type="ECO:0000256" key="6">
    <source>
        <dbReference type="ARBA" id="ARBA00023136"/>
    </source>
</evidence>
<feature type="domain" description="Potassium channel" evidence="11">
    <location>
        <begin position="208"/>
        <end position="258"/>
    </location>
</feature>
<evidence type="ECO:0000256" key="1">
    <source>
        <dbReference type="ARBA" id="ARBA00004141"/>
    </source>
</evidence>
<keyword evidence="3 8" id="KW-0812">Transmembrane</keyword>
<dbReference type="SUPFAM" id="SSF81324">
    <property type="entry name" value="Voltage-gated potassium channels"/>
    <property type="match status" value="2"/>
</dbReference>
<feature type="transmembrane region" description="Helical" evidence="10">
    <location>
        <begin position="384"/>
        <end position="401"/>
    </location>
</feature>
<dbReference type="AlphaFoldDB" id="A0A1I7VPE8"/>
<dbReference type="GO" id="GO:0005886">
    <property type="term" value="C:plasma membrane"/>
    <property type="evidence" value="ECO:0007669"/>
    <property type="project" value="TreeGrafter"/>
</dbReference>
<dbReference type="WBParaSite" id="EN70_48">
    <property type="protein sequence ID" value="EN70_48"/>
    <property type="gene ID" value="EN70_48"/>
</dbReference>
<name>A0A1I7VPE8_LOALO</name>
<dbReference type="GO" id="GO:0015271">
    <property type="term" value="F:outward rectifier potassium channel activity"/>
    <property type="evidence" value="ECO:0007669"/>
    <property type="project" value="TreeGrafter"/>
</dbReference>
<evidence type="ECO:0000256" key="8">
    <source>
        <dbReference type="RuleBase" id="RU003857"/>
    </source>
</evidence>